<dbReference type="SUPFAM" id="SSF55464">
    <property type="entry name" value="Origin of replication-binding domain, RBD-like"/>
    <property type="match status" value="1"/>
</dbReference>
<dbReference type="InterPro" id="IPR014862">
    <property type="entry name" value="TrwC"/>
</dbReference>
<dbReference type="SMART" id="SM00382">
    <property type="entry name" value="AAA"/>
    <property type="match status" value="1"/>
</dbReference>
<feature type="domain" description="AAA+ ATPase" evidence="2">
    <location>
        <begin position="465"/>
        <end position="597"/>
    </location>
</feature>
<proteinExistence type="predicted"/>
<sequence length="909" mass="97857">MHGGVKFYRGSASAARSYVEADRSRVDDYYLAEGTGVAERYVAMSPPGEGGPGVSAVQEGGTLDGDAYERWVAGYDVETGTAKGRLRDDAHALRFVEVVVNGPKSWSLAAALHPEIAAAYDAAMDRAAGEVIVWVAEHATTRVGPRGRQVQVPVEKLEAAVVRHYTSRSGDPHRHLHVQINARVFARWAWRGLHSVGVVDSVEALNGIGHAAVMCDPDFRTALAAKGYTLGDDGEIEQLAPYAGRFSQRAAQIGRNVDRYEAAWRAEHPGTEPGPKLRQTWDRRAWADARPDKVVPRRGADLVVAWNRELRDLGFSPPTPPTISPTNATTQLGLQIGRINRDAAADLVLIRLGAKRSAWNVPDIRGEVERLVASVGVVAERAVRHELVEDIAERAQTRCVPLLERDDAPEHVRSLTSARVLAVEADLVDAIAARSARPVTVAAGLRGVDHLDPAQRRVVAALASDTSLLVIEGAAGTGKTTTLAAARHLLDAYDRRLVVVTPTLKAAQAARQQVGADAFSAAWLVHQHGYRWDVDGHWSQRDAAPEARARLLPGDVLLVDEAGMLDQDTARALFAIADRAHATVALLGDRHQLPAVGRGGVLDLATRWVSPTAHLELQSVHRFSDPAYADLSLLMRTGECSGEVFDKLHERGQIVVHASDVERTAALAIISADGVDGVDAGDQLIIADTRDQVSALNAAIRDRRHDSGARLGERSGERTGEPTTRRGERIGLRDRVATRRNDRDLGVANRDTWTVAGIGEDGSLLVVGSAGQRALPAEYVREHVELAFTTTAYGAQGETVDSAHFALGETTGAASAYVAMTRGRHDNTAHLVAESVDDARSQWVEVFSRDRADLGPRHAAQRAADDIERYGPNAQPGVAGLQAAALRDGRRRPPQPMPTSAPTSHGIGR</sequence>
<dbReference type="Pfam" id="PF13604">
    <property type="entry name" value="AAA_30"/>
    <property type="match status" value="1"/>
</dbReference>
<dbReference type="PANTHER" id="PTHR43788:SF8">
    <property type="entry name" value="DNA-BINDING PROTEIN SMUBP-2"/>
    <property type="match status" value="1"/>
</dbReference>
<name>A0A4Q2SXF2_9ACTN</name>
<gene>
    <name evidence="3" type="ORF">EUA94_11465</name>
</gene>
<dbReference type="PANTHER" id="PTHR43788">
    <property type="entry name" value="DNA2/NAM7 HELICASE FAMILY MEMBER"/>
    <property type="match status" value="1"/>
</dbReference>
<evidence type="ECO:0000313" key="4">
    <source>
        <dbReference type="Proteomes" id="UP000291101"/>
    </source>
</evidence>
<dbReference type="AlphaFoldDB" id="A0A4Q2SXF2"/>
<dbReference type="OrthoDB" id="4524286at2"/>
<reference evidence="3 4" key="1">
    <citation type="submission" date="2019-01" db="EMBL/GenBank/DDBJ databases">
        <title>Novel species of Nocardioides.</title>
        <authorList>
            <person name="Liu Q."/>
            <person name="X Y.-H."/>
        </authorList>
    </citation>
    <scope>NUCLEOTIDE SEQUENCE [LARGE SCALE GENOMIC DNA]</scope>
    <source>
        <strain evidence="3 4">HLT2-9</strain>
    </source>
</reference>
<feature type="region of interest" description="Disordered" evidence="1">
    <location>
        <begin position="886"/>
        <end position="909"/>
    </location>
</feature>
<accession>A0A4Q2SXF2</accession>
<dbReference type="GO" id="GO:0043139">
    <property type="term" value="F:5'-3' DNA helicase activity"/>
    <property type="evidence" value="ECO:0007669"/>
    <property type="project" value="TreeGrafter"/>
</dbReference>
<comment type="caution">
    <text evidence="3">The sequence shown here is derived from an EMBL/GenBank/DDBJ whole genome shotgun (WGS) entry which is preliminary data.</text>
</comment>
<dbReference type="Gene3D" id="2.30.30.940">
    <property type="match status" value="1"/>
</dbReference>
<evidence type="ECO:0000313" key="3">
    <source>
        <dbReference type="EMBL" id="RYC10825.1"/>
    </source>
</evidence>
<evidence type="ECO:0000256" key="1">
    <source>
        <dbReference type="SAM" id="MobiDB-lite"/>
    </source>
</evidence>
<dbReference type="Pfam" id="PF08751">
    <property type="entry name" value="TrwC"/>
    <property type="match status" value="1"/>
</dbReference>
<organism evidence="3 4">
    <name type="scientific">Nocardioides zhouii</name>
    <dbReference type="NCBI Taxonomy" id="1168729"/>
    <lineage>
        <taxon>Bacteria</taxon>
        <taxon>Bacillati</taxon>
        <taxon>Actinomycetota</taxon>
        <taxon>Actinomycetes</taxon>
        <taxon>Propionibacteriales</taxon>
        <taxon>Nocardioidaceae</taxon>
        <taxon>Nocardioides</taxon>
    </lineage>
</organism>
<dbReference type="InterPro" id="IPR003593">
    <property type="entry name" value="AAA+_ATPase"/>
</dbReference>
<dbReference type="NCBIfam" id="NF041492">
    <property type="entry name" value="MobF"/>
    <property type="match status" value="1"/>
</dbReference>
<evidence type="ECO:0000259" key="2">
    <source>
        <dbReference type="SMART" id="SM00382"/>
    </source>
</evidence>
<protein>
    <submittedName>
        <fullName evidence="3">AAA family ATPase</fullName>
    </submittedName>
</protein>
<dbReference type="InterPro" id="IPR050534">
    <property type="entry name" value="Coronavir_polyprotein_1ab"/>
</dbReference>
<dbReference type="EMBL" id="SDWV01000010">
    <property type="protein sequence ID" value="RYC10825.1"/>
    <property type="molecule type" value="Genomic_DNA"/>
</dbReference>
<keyword evidence="4" id="KW-1185">Reference proteome</keyword>
<dbReference type="CDD" id="cd17933">
    <property type="entry name" value="DEXSc_RecD-like"/>
    <property type="match status" value="1"/>
</dbReference>
<dbReference type="Gene3D" id="3.40.50.300">
    <property type="entry name" value="P-loop containing nucleotide triphosphate hydrolases"/>
    <property type="match status" value="2"/>
</dbReference>
<dbReference type="SUPFAM" id="SSF52540">
    <property type="entry name" value="P-loop containing nucleoside triphosphate hydrolases"/>
    <property type="match status" value="1"/>
</dbReference>
<feature type="region of interest" description="Disordered" evidence="1">
    <location>
        <begin position="704"/>
        <end position="727"/>
    </location>
</feature>
<dbReference type="Proteomes" id="UP000291101">
    <property type="component" value="Unassembled WGS sequence"/>
</dbReference>
<dbReference type="InterPro" id="IPR027417">
    <property type="entry name" value="P-loop_NTPase"/>
</dbReference>